<dbReference type="KEGG" id="ole:K0B96_16780"/>
<feature type="transmembrane region" description="Helical" evidence="9">
    <location>
        <begin position="168"/>
        <end position="185"/>
    </location>
</feature>
<evidence type="ECO:0000256" key="5">
    <source>
        <dbReference type="ARBA" id="ARBA00022741"/>
    </source>
</evidence>
<feature type="transmembrane region" description="Helical" evidence="9">
    <location>
        <begin position="191"/>
        <end position="207"/>
    </location>
</feature>
<keyword evidence="13" id="KW-1185">Reference proteome</keyword>
<feature type="transmembrane region" description="Helical" evidence="9">
    <location>
        <begin position="55"/>
        <end position="83"/>
    </location>
</feature>
<dbReference type="RefSeq" id="WP_220162149.1">
    <property type="nucleotide sequence ID" value="NZ_CP080507.1"/>
</dbReference>
<dbReference type="InterPro" id="IPR003593">
    <property type="entry name" value="AAA+_ATPase"/>
</dbReference>
<dbReference type="SMART" id="SM00382">
    <property type="entry name" value="AAA"/>
    <property type="match status" value="1"/>
</dbReference>
<dbReference type="PROSITE" id="PS50929">
    <property type="entry name" value="ABC_TM1F"/>
    <property type="match status" value="1"/>
</dbReference>
<keyword evidence="4 9" id="KW-0812">Transmembrane</keyword>
<evidence type="ECO:0000256" key="8">
    <source>
        <dbReference type="ARBA" id="ARBA00023136"/>
    </source>
</evidence>
<dbReference type="GO" id="GO:0005886">
    <property type="term" value="C:plasma membrane"/>
    <property type="evidence" value="ECO:0007669"/>
    <property type="project" value="UniProtKB-SubCell"/>
</dbReference>
<dbReference type="Gene3D" id="3.40.50.300">
    <property type="entry name" value="P-loop containing nucleotide triphosphate hydrolases"/>
    <property type="match status" value="1"/>
</dbReference>
<dbReference type="PANTHER" id="PTHR43394">
    <property type="entry name" value="ATP-DEPENDENT PERMEASE MDL1, MITOCHONDRIAL"/>
    <property type="match status" value="1"/>
</dbReference>
<dbReference type="InterPro" id="IPR027417">
    <property type="entry name" value="P-loop_NTPase"/>
</dbReference>
<dbReference type="SUPFAM" id="SSF52540">
    <property type="entry name" value="P-loop containing nucleoside triphosphate hydrolases"/>
    <property type="match status" value="1"/>
</dbReference>
<dbReference type="PROSITE" id="PS50893">
    <property type="entry name" value="ABC_TRANSPORTER_2"/>
    <property type="match status" value="1"/>
</dbReference>
<dbReference type="GO" id="GO:0015421">
    <property type="term" value="F:ABC-type oligopeptide transporter activity"/>
    <property type="evidence" value="ECO:0007669"/>
    <property type="project" value="TreeGrafter"/>
</dbReference>
<dbReference type="GO" id="GO:0005524">
    <property type="term" value="F:ATP binding"/>
    <property type="evidence" value="ECO:0007669"/>
    <property type="project" value="UniProtKB-KW"/>
</dbReference>
<gene>
    <name evidence="12" type="ORF">K0B96_16780</name>
</gene>
<feature type="transmembrane region" description="Helical" evidence="9">
    <location>
        <begin position="310"/>
        <end position="328"/>
    </location>
</feature>
<dbReference type="InterPro" id="IPR039421">
    <property type="entry name" value="Type_1_exporter"/>
</dbReference>
<evidence type="ECO:0000256" key="1">
    <source>
        <dbReference type="ARBA" id="ARBA00004651"/>
    </source>
</evidence>
<reference evidence="12" key="1">
    <citation type="submission" date="2021-08" db="EMBL/GenBank/DDBJ databases">
        <title>Genome of a novel bacterium of the phylum Verrucomicrobia, Oleiharenicola sp. KSB-15.</title>
        <authorList>
            <person name="Chung J.-H."/>
            <person name="Ahn J.-H."/>
            <person name="Yoon Y."/>
            <person name="Kim D.-Y."/>
            <person name="An S.-H."/>
            <person name="Park I."/>
            <person name="Yeon J."/>
        </authorList>
    </citation>
    <scope>NUCLEOTIDE SEQUENCE</scope>
    <source>
        <strain evidence="12">KSB-15</strain>
    </source>
</reference>
<evidence type="ECO:0000313" key="13">
    <source>
        <dbReference type="Proteomes" id="UP000825051"/>
    </source>
</evidence>
<feature type="domain" description="ABC transmembrane type-1" evidence="11">
    <location>
        <begin position="55"/>
        <end position="333"/>
    </location>
</feature>
<dbReference type="GO" id="GO:0016887">
    <property type="term" value="F:ATP hydrolysis activity"/>
    <property type="evidence" value="ECO:0007669"/>
    <property type="project" value="InterPro"/>
</dbReference>
<proteinExistence type="predicted"/>
<comment type="subcellular location">
    <subcellularLocation>
        <location evidence="1">Cell membrane</location>
        <topology evidence="1">Multi-pass membrane protein</topology>
    </subcellularLocation>
</comment>
<feature type="transmembrane region" description="Helical" evidence="9">
    <location>
        <begin position="275"/>
        <end position="298"/>
    </location>
</feature>
<organism evidence="12 13">
    <name type="scientific">Horticoccus luteus</name>
    <dbReference type="NCBI Taxonomy" id="2862869"/>
    <lineage>
        <taxon>Bacteria</taxon>
        <taxon>Pseudomonadati</taxon>
        <taxon>Verrucomicrobiota</taxon>
        <taxon>Opitutia</taxon>
        <taxon>Opitutales</taxon>
        <taxon>Opitutaceae</taxon>
        <taxon>Horticoccus</taxon>
    </lineage>
</organism>
<evidence type="ECO:0000256" key="4">
    <source>
        <dbReference type="ARBA" id="ARBA00022692"/>
    </source>
</evidence>
<dbReference type="CDD" id="cd07346">
    <property type="entry name" value="ABC_6TM_exporters"/>
    <property type="match status" value="1"/>
</dbReference>
<sequence length="621" mass="69155">MKPREKDPGLKPVEIGLVVRAERNEEEEAQFRPLEWGLIRRLFAYTKTQSRKRNALIVITLVRSIQLPALTWAMSVIIAGPIAHHHLGMLPWAVAGYGVLGLLTDGLFHFRQRYALELGESVVKTLRADIFRCVQRMPMSFFNRVKLGRIISRVTSDVESLRVGIQDVFFVSIVQFGNMLFAAVVMAWRDWVLFLVVVAMAPLLWVVNRKFRTRLSLLTRATTESFSRVTATLAESVNGMRVTQGFVRQQTNAGLFRNLLADHARYNIALARTSAILVPLLELNSQFFIAVMLLLGGWRTFHGQMEIGDLIQFFFMANFFFAPIATIGNQYNQALIAMAGAERVFRLIDAKPDWEDDPAATPLPAPAGTGMRVEFRGVGFGYDPTKPVLHEVSFTAEPGQTIALVGHTGSGKSSIINLAAKFYLPTSGQLLLDGRDVHSITSHSLHRQLGMVQQQNFLFTGTLLENIRVAKPDATEEEVRDAARQLDCLDILEALPKGLHTEIGERGAGLSVGQRQLACFTRALLVDPRLVILDEATSSIDALTEARLQKALQALLRGRTSFVVAHRLSTIRHADQVLVLDQGRLIERGTHAELVALRGHYAALYEQFVQMDDRRGGSTVA</sequence>
<name>A0A8F9TVU7_9BACT</name>
<keyword evidence="2" id="KW-0813">Transport</keyword>
<dbReference type="SUPFAM" id="SSF90123">
    <property type="entry name" value="ABC transporter transmembrane region"/>
    <property type="match status" value="1"/>
</dbReference>
<keyword evidence="7 9" id="KW-1133">Transmembrane helix</keyword>
<evidence type="ECO:0000256" key="6">
    <source>
        <dbReference type="ARBA" id="ARBA00022840"/>
    </source>
</evidence>
<dbReference type="FunFam" id="3.40.50.300:FF:000221">
    <property type="entry name" value="Multidrug ABC transporter ATP-binding protein"/>
    <property type="match status" value="1"/>
</dbReference>
<evidence type="ECO:0000256" key="9">
    <source>
        <dbReference type="SAM" id="Phobius"/>
    </source>
</evidence>
<evidence type="ECO:0000313" key="12">
    <source>
        <dbReference type="EMBL" id="QYM78936.1"/>
    </source>
</evidence>
<keyword evidence="3" id="KW-1003">Cell membrane</keyword>
<evidence type="ECO:0000256" key="2">
    <source>
        <dbReference type="ARBA" id="ARBA00022448"/>
    </source>
</evidence>
<dbReference type="CDD" id="cd03254">
    <property type="entry name" value="ABCC_Glucan_exporter_like"/>
    <property type="match status" value="1"/>
</dbReference>
<dbReference type="Proteomes" id="UP000825051">
    <property type="component" value="Chromosome"/>
</dbReference>
<dbReference type="PANTHER" id="PTHR43394:SF1">
    <property type="entry name" value="ATP-BINDING CASSETTE SUB-FAMILY B MEMBER 10, MITOCHONDRIAL"/>
    <property type="match status" value="1"/>
</dbReference>
<dbReference type="Pfam" id="PF00005">
    <property type="entry name" value="ABC_tran"/>
    <property type="match status" value="1"/>
</dbReference>
<dbReference type="AlphaFoldDB" id="A0A8F9TVU7"/>
<keyword evidence="6 12" id="KW-0067">ATP-binding</keyword>
<evidence type="ECO:0000259" key="10">
    <source>
        <dbReference type="PROSITE" id="PS50893"/>
    </source>
</evidence>
<feature type="transmembrane region" description="Helical" evidence="9">
    <location>
        <begin position="89"/>
        <end position="108"/>
    </location>
</feature>
<accession>A0A8F9TVU7</accession>
<dbReference type="InterPro" id="IPR036640">
    <property type="entry name" value="ABC1_TM_sf"/>
</dbReference>
<protein>
    <submittedName>
        <fullName evidence="12">ABC transporter ATP-binding protein/permease</fullName>
    </submittedName>
</protein>
<evidence type="ECO:0000256" key="3">
    <source>
        <dbReference type="ARBA" id="ARBA00022475"/>
    </source>
</evidence>
<keyword evidence="5" id="KW-0547">Nucleotide-binding</keyword>
<evidence type="ECO:0000259" key="11">
    <source>
        <dbReference type="PROSITE" id="PS50929"/>
    </source>
</evidence>
<dbReference type="InterPro" id="IPR003439">
    <property type="entry name" value="ABC_transporter-like_ATP-bd"/>
</dbReference>
<dbReference type="EMBL" id="CP080507">
    <property type="protein sequence ID" value="QYM78936.1"/>
    <property type="molecule type" value="Genomic_DNA"/>
</dbReference>
<dbReference type="InterPro" id="IPR011527">
    <property type="entry name" value="ABC1_TM_dom"/>
</dbReference>
<evidence type="ECO:0000256" key="7">
    <source>
        <dbReference type="ARBA" id="ARBA00022989"/>
    </source>
</evidence>
<dbReference type="Pfam" id="PF00664">
    <property type="entry name" value="ABC_membrane"/>
    <property type="match status" value="1"/>
</dbReference>
<dbReference type="Gene3D" id="1.20.1560.10">
    <property type="entry name" value="ABC transporter type 1, transmembrane domain"/>
    <property type="match status" value="1"/>
</dbReference>
<keyword evidence="8 9" id="KW-0472">Membrane</keyword>
<feature type="domain" description="ABC transporter" evidence="10">
    <location>
        <begin position="373"/>
        <end position="607"/>
    </location>
</feature>